<reference evidence="2" key="1">
    <citation type="journal article" date="2021" name="PeerJ">
        <title>Extensive microbial diversity within the chicken gut microbiome revealed by metagenomics and culture.</title>
        <authorList>
            <person name="Gilroy R."/>
            <person name="Ravi A."/>
            <person name="Getino M."/>
            <person name="Pursley I."/>
            <person name="Horton D.L."/>
            <person name="Alikhan N.F."/>
            <person name="Baker D."/>
            <person name="Gharbi K."/>
            <person name="Hall N."/>
            <person name="Watson M."/>
            <person name="Adriaenssens E.M."/>
            <person name="Foster-Nyarko E."/>
            <person name="Jarju S."/>
            <person name="Secka A."/>
            <person name="Antonio M."/>
            <person name="Oren A."/>
            <person name="Chaudhuri R.R."/>
            <person name="La Ragione R."/>
            <person name="Hildebrand F."/>
            <person name="Pallen M.J."/>
        </authorList>
    </citation>
    <scope>NUCLEOTIDE SEQUENCE</scope>
    <source>
        <strain evidence="2">ChiHjej9B8-1298</strain>
    </source>
</reference>
<dbReference type="EMBL" id="DXBX01000018">
    <property type="protein sequence ID" value="HIZ32353.1"/>
    <property type="molecule type" value="Genomic_DNA"/>
</dbReference>
<dbReference type="Proteomes" id="UP000824028">
    <property type="component" value="Unassembled WGS sequence"/>
</dbReference>
<keyword evidence="1" id="KW-0812">Transmembrane</keyword>
<comment type="caution">
    <text evidence="2">The sequence shown here is derived from an EMBL/GenBank/DDBJ whole genome shotgun (WGS) entry which is preliminary data.</text>
</comment>
<sequence length="85" mass="9895">MKLKAYLWIVGIWLLTIVAAEIIYLVCFYDAAEGDSPFISWSGMFASLIMLTLCYYIYERVIKRYTNWFDATDGKQSEEKKGEDS</sequence>
<protein>
    <submittedName>
        <fullName evidence="2">Uncharacterized protein</fullName>
    </submittedName>
</protein>
<accession>A0A9D2E707</accession>
<evidence type="ECO:0000313" key="2">
    <source>
        <dbReference type="EMBL" id="HIZ32353.1"/>
    </source>
</evidence>
<keyword evidence="1" id="KW-1133">Transmembrane helix</keyword>
<reference evidence="2" key="2">
    <citation type="submission" date="2021-04" db="EMBL/GenBank/DDBJ databases">
        <authorList>
            <person name="Gilroy R."/>
        </authorList>
    </citation>
    <scope>NUCLEOTIDE SEQUENCE</scope>
    <source>
        <strain evidence="2">ChiHjej9B8-1298</strain>
    </source>
</reference>
<evidence type="ECO:0000313" key="3">
    <source>
        <dbReference type="Proteomes" id="UP000824028"/>
    </source>
</evidence>
<gene>
    <name evidence="2" type="ORF">H9814_02230</name>
</gene>
<evidence type="ECO:0000256" key="1">
    <source>
        <dbReference type="SAM" id="Phobius"/>
    </source>
</evidence>
<feature type="transmembrane region" description="Helical" evidence="1">
    <location>
        <begin position="7"/>
        <end position="26"/>
    </location>
</feature>
<proteinExistence type="predicted"/>
<feature type="transmembrane region" description="Helical" evidence="1">
    <location>
        <begin position="38"/>
        <end position="58"/>
    </location>
</feature>
<keyword evidence="1" id="KW-0472">Membrane</keyword>
<name>A0A9D2E707_9BACE</name>
<organism evidence="2 3">
    <name type="scientific">Candidatus Bacteroides merdigallinarum</name>
    <dbReference type="NCBI Taxonomy" id="2838473"/>
    <lineage>
        <taxon>Bacteria</taxon>
        <taxon>Pseudomonadati</taxon>
        <taxon>Bacteroidota</taxon>
        <taxon>Bacteroidia</taxon>
        <taxon>Bacteroidales</taxon>
        <taxon>Bacteroidaceae</taxon>
        <taxon>Bacteroides</taxon>
    </lineage>
</organism>
<dbReference type="AlphaFoldDB" id="A0A9D2E707"/>